<feature type="domain" description="GBF-interacting protein 1 N-terminal" evidence="2">
    <location>
        <begin position="328"/>
        <end position="388"/>
    </location>
</feature>
<dbReference type="GO" id="GO:0051082">
    <property type="term" value="F:unfolded protein binding"/>
    <property type="evidence" value="ECO:0007669"/>
    <property type="project" value="TreeGrafter"/>
</dbReference>
<evidence type="ECO:0000313" key="3">
    <source>
        <dbReference type="EMBL" id="PWA90081.1"/>
    </source>
</evidence>
<accession>A0A2U1PWD6</accession>
<feature type="domain" description="GBF-interacting protein 1 N-terminal" evidence="2">
    <location>
        <begin position="95"/>
        <end position="146"/>
    </location>
</feature>
<feature type="region of interest" description="Disordered" evidence="1">
    <location>
        <begin position="142"/>
        <end position="268"/>
    </location>
</feature>
<gene>
    <name evidence="3" type="ORF">CTI12_AA104390</name>
</gene>
<dbReference type="InterPro" id="IPR009060">
    <property type="entry name" value="UBA-like_sf"/>
</dbReference>
<dbReference type="STRING" id="35608.A0A2U1PWD6"/>
<evidence type="ECO:0000256" key="1">
    <source>
        <dbReference type="SAM" id="MobiDB-lite"/>
    </source>
</evidence>
<dbReference type="EMBL" id="PKPP01000657">
    <property type="protein sequence ID" value="PWA90081.1"/>
    <property type="molecule type" value="Genomic_DNA"/>
</dbReference>
<keyword evidence="4" id="KW-1185">Reference proteome</keyword>
<protein>
    <recommendedName>
        <fullName evidence="2">GBF-interacting protein 1 N-terminal domain-containing protein</fullName>
    </recommendedName>
</protein>
<dbReference type="OrthoDB" id="753279at2759"/>
<dbReference type="InterPro" id="IPR044277">
    <property type="entry name" value="GIP1"/>
</dbReference>
<evidence type="ECO:0000313" key="4">
    <source>
        <dbReference type="Proteomes" id="UP000245207"/>
    </source>
</evidence>
<feature type="compositionally biased region" description="Basic and acidic residues" evidence="1">
    <location>
        <begin position="246"/>
        <end position="263"/>
    </location>
</feature>
<dbReference type="SUPFAM" id="SSF46934">
    <property type="entry name" value="UBA-like"/>
    <property type="match status" value="2"/>
</dbReference>
<feature type="region of interest" description="Disordered" evidence="1">
    <location>
        <begin position="376"/>
        <end position="452"/>
    </location>
</feature>
<feature type="domain" description="GBF-interacting protein 1 N-terminal" evidence="2">
    <location>
        <begin position="519"/>
        <end position="569"/>
    </location>
</feature>
<evidence type="ECO:0000259" key="2">
    <source>
        <dbReference type="Pfam" id="PF06972"/>
    </source>
</evidence>
<feature type="compositionally biased region" description="Polar residues" evidence="1">
    <location>
        <begin position="609"/>
        <end position="633"/>
    </location>
</feature>
<organism evidence="3 4">
    <name type="scientific">Artemisia annua</name>
    <name type="common">Sweet wormwood</name>
    <dbReference type="NCBI Taxonomy" id="35608"/>
    <lineage>
        <taxon>Eukaryota</taxon>
        <taxon>Viridiplantae</taxon>
        <taxon>Streptophyta</taxon>
        <taxon>Embryophyta</taxon>
        <taxon>Tracheophyta</taxon>
        <taxon>Spermatophyta</taxon>
        <taxon>Magnoliopsida</taxon>
        <taxon>eudicotyledons</taxon>
        <taxon>Gunneridae</taxon>
        <taxon>Pentapetalae</taxon>
        <taxon>asterids</taxon>
        <taxon>campanulids</taxon>
        <taxon>Asterales</taxon>
        <taxon>Asteraceae</taxon>
        <taxon>Asteroideae</taxon>
        <taxon>Anthemideae</taxon>
        <taxon>Artemisiinae</taxon>
        <taxon>Artemisia</taxon>
    </lineage>
</organism>
<feature type="region of interest" description="Disordered" evidence="1">
    <location>
        <begin position="567"/>
        <end position="647"/>
    </location>
</feature>
<name>A0A2U1PWD6_ARTAN</name>
<reference evidence="3 4" key="1">
    <citation type="journal article" date="2018" name="Mol. Plant">
        <title>The genome of Artemisia annua provides insight into the evolution of Asteraceae family and artemisinin biosynthesis.</title>
        <authorList>
            <person name="Shen Q."/>
            <person name="Zhang L."/>
            <person name="Liao Z."/>
            <person name="Wang S."/>
            <person name="Yan T."/>
            <person name="Shi P."/>
            <person name="Liu M."/>
            <person name="Fu X."/>
            <person name="Pan Q."/>
            <person name="Wang Y."/>
            <person name="Lv Z."/>
            <person name="Lu X."/>
            <person name="Zhang F."/>
            <person name="Jiang W."/>
            <person name="Ma Y."/>
            <person name="Chen M."/>
            <person name="Hao X."/>
            <person name="Li L."/>
            <person name="Tang Y."/>
            <person name="Lv G."/>
            <person name="Zhou Y."/>
            <person name="Sun X."/>
            <person name="Brodelius P.E."/>
            <person name="Rose J.K.C."/>
            <person name="Tang K."/>
        </authorList>
    </citation>
    <scope>NUCLEOTIDE SEQUENCE [LARGE SCALE GENOMIC DNA]</scope>
    <source>
        <strain evidence="4">cv. Huhao1</strain>
        <tissue evidence="3">Leaf</tissue>
    </source>
</reference>
<dbReference type="Pfam" id="PF06972">
    <property type="entry name" value="GIP1_N"/>
    <property type="match status" value="3"/>
</dbReference>
<dbReference type="PANTHER" id="PTHR46775">
    <property type="entry name" value="FLOCCULATION PROTEIN (DUF1296)"/>
    <property type="match status" value="1"/>
</dbReference>
<dbReference type="Proteomes" id="UP000245207">
    <property type="component" value="Unassembled WGS sequence"/>
</dbReference>
<dbReference type="PANTHER" id="PTHR46775:SF7">
    <property type="entry name" value="GBF-INTERACTING PROTEIN"/>
    <property type="match status" value="1"/>
</dbReference>
<sequence length="811" mass="90240">MTTTNTSCEVSIPSNRFLNKIRKTAGLGRYKNLFNDDIIKTILKDCNMDETETCRRLTMIHEVKVAVDITNSVDEVYTMLKECNMDQTETCRKLKMIQDIRVVASTYSVDDVYTVLKECNMDQSEATQRLLYIDTFQEVKKKKDTPKSVSDGDTVQEVEKKTDTPKTVSNGDTVQEVEPKSVSNGDTVQEVEPKSVSNGDTVQEVEPKSVSNGDTVQEVEPKSVSNADTVQEVEPKSVSNTDTVQEVEKEKDTPKSVSDDTVHSTDNAMTTTNTSCEVSIRPTKNFFNKIRKTAGLGRCRDLFNDDIIYTILKDCNMDQTETCRRLMMIQDIRVVVDIKNSVDDVYTMLKECNMDPSEARQRLLYTGMILPKSVSDGDTLQEVEQKKDSPKSVSDGDTVQEVEQKKDTPKSASDGDIVQEVEQKKDTPKSASDTVQEIEKNKDTPKSVSDGDTVLSTNIAMTTTNTSCEVSIPSNRFLNKIRKTAGLGRCKNLFNDDIIKTILKDCNMDQTETCRRLTMIQDIRLVHDIKNSVDDVYKMLKECNMDPSEATPRLLYTDTIQEVEKNKDTPKTVSDGDTVQEVEKKNDTQKTVSNGDNVQEVEQKKDTQQKSVAKLNNQCRGASQGNFYPSKVNNDAGRRNLTSGKEYGVTNNNVKKVWKPTLPVDSRKESNNNVTKVWRPRMPVDSRKESNGAHMATSAAYVNGKLAISNGSHSHKLVPKLSSVTVSKNTTASAINTQSASNELLVKLSSPKLDVMQKKLPVSSGQSVIFPEHIHVPENCKSEFVFGSLAATRPTKPSLSCTAKSGPRGLN</sequence>
<comment type="caution">
    <text evidence="3">The sequence shown here is derived from an EMBL/GenBank/DDBJ whole genome shotgun (WGS) entry which is preliminary data.</text>
</comment>
<dbReference type="AlphaFoldDB" id="A0A2U1PWD6"/>
<proteinExistence type="predicted"/>
<dbReference type="InterPro" id="IPR009719">
    <property type="entry name" value="GIP1_N"/>
</dbReference>